<dbReference type="PANTHER" id="PTHR43179:SF7">
    <property type="entry name" value="RHAMNOSYLTRANSFERASE WBBL"/>
    <property type="match status" value="1"/>
</dbReference>
<evidence type="ECO:0000313" key="5">
    <source>
        <dbReference type="Proteomes" id="UP000544107"/>
    </source>
</evidence>
<dbReference type="Proteomes" id="UP000544107">
    <property type="component" value="Unassembled WGS sequence"/>
</dbReference>
<gene>
    <name evidence="3" type="ORF">BJF91_04210</name>
    <name evidence="2" type="ORF">GGQ71_001696</name>
</gene>
<dbReference type="GO" id="GO:0016740">
    <property type="term" value="F:transferase activity"/>
    <property type="evidence" value="ECO:0007669"/>
    <property type="project" value="UniProtKB-KW"/>
</dbReference>
<evidence type="ECO:0000313" key="2">
    <source>
        <dbReference type="EMBL" id="MBB4007433.1"/>
    </source>
</evidence>
<organism evidence="3 4">
    <name type="scientific">Allorhizobium taibaishanense</name>
    <dbReference type="NCBI Taxonomy" id="887144"/>
    <lineage>
        <taxon>Bacteria</taxon>
        <taxon>Pseudomonadati</taxon>
        <taxon>Pseudomonadota</taxon>
        <taxon>Alphaproteobacteria</taxon>
        <taxon>Hyphomicrobiales</taxon>
        <taxon>Rhizobiaceae</taxon>
        <taxon>Rhizobium/Agrobacterium group</taxon>
        <taxon>Allorhizobium</taxon>
    </lineage>
</organism>
<protein>
    <submittedName>
        <fullName evidence="2">GT2 family glycosyltransferase</fullName>
    </submittedName>
</protein>
<reference evidence="2 5" key="2">
    <citation type="submission" date="2020-08" db="EMBL/GenBank/DDBJ databases">
        <title>Genomic Encyclopedia of Type Strains, Phase IV (KMG-IV): sequencing the most valuable type-strain genomes for metagenomic binning, comparative biology and taxonomic classification.</title>
        <authorList>
            <person name="Goeker M."/>
        </authorList>
    </citation>
    <scope>NUCLEOTIDE SEQUENCE [LARGE SCALE GENOMIC DNA]</scope>
    <source>
        <strain evidence="2 5">DSM 100021</strain>
    </source>
</reference>
<dbReference type="EMBL" id="JACIED010000002">
    <property type="protein sequence ID" value="MBB4007433.1"/>
    <property type="molecule type" value="Genomic_DNA"/>
</dbReference>
<dbReference type="InterPro" id="IPR001173">
    <property type="entry name" value="Glyco_trans_2-like"/>
</dbReference>
<dbReference type="Proteomes" id="UP000185598">
    <property type="component" value="Unassembled WGS sequence"/>
</dbReference>
<reference evidence="3 4" key="1">
    <citation type="submission" date="2016-09" db="EMBL/GenBank/DDBJ databases">
        <title>Rhizobium oryziradicis sp. nov., isolated from the root of rice.</title>
        <authorList>
            <person name="Zhao J."/>
            <person name="Zhang X."/>
        </authorList>
    </citation>
    <scope>NUCLEOTIDE SEQUENCE [LARGE SCALE GENOMIC DNA]</scope>
    <source>
        <strain evidence="3 4">14971</strain>
    </source>
</reference>
<evidence type="ECO:0000313" key="3">
    <source>
        <dbReference type="EMBL" id="OLP47610.1"/>
    </source>
</evidence>
<feature type="domain" description="Glycosyltransferase 2-like" evidence="1">
    <location>
        <begin position="368"/>
        <end position="490"/>
    </location>
</feature>
<accession>A0A1Q8ZZK9</accession>
<sequence>MADQTVGPAQVSVVTGEAARRLADKPVMVTVSDPAGFLGGSARLRLHRAGRVPAVLQRSMVIDQTGFFIGWMPDDLDGIILEAVPSHDAERQTSRSEPAIDPPTVEIRALSTAEAVARVILRRPSMARTLLRLLAARNIKGATFRFLRQFEALSAPSYRDWRAVRAQMEDDHPPAIANLTDAPTPLVLVSILGEGRGREASHESLKHQTYRANRLVEPEDVQTDLAHSLETGERFWMRLPAGVTLAPSALQWMVDCLIRHPQATGVYCDEDTVSRSGGKATPLFKPAWNLPLVESGWLPVDCILLRATCLPDKVDLRQLEPQALAIEASQAGDILHLPRILMHRPAPRAATLPSHPLQRLGGSIPPVTVIIPTRDRADLLSACLEGLLERTDRGALDIIVIDNDSKEDATRILLDRIEAEGHVRRLAMPGAFNFSRACNLGVAAARHERILLLNNDVEPLDRLWLGEMNAELDDPKVGAVGALLLYPDGYVQHGGVTLGAGSIARHSFHFHDLDGGEDQGLLAQRRHVSAVTAACLLTRKSHWLAVSGMDEAKLPVAFNDVDYCLKLRALDLDIVWTPHARLVHRESVSRGRDDTEEKRQRFAGEERVMFERWQAVIGNDPSYNPNCSLSAADFSLEAVPRDLSPRSARLPGSRIP</sequence>
<dbReference type="EMBL" id="MKIN01000027">
    <property type="protein sequence ID" value="OLP47610.1"/>
    <property type="molecule type" value="Genomic_DNA"/>
</dbReference>
<evidence type="ECO:0000259" key="1">
    <source>
        <dbReference type="Pfam" id="PF00535"/>
    </source>
</evidence>
<dbReference type="Pfam" id="PF00535">
    <property type="entry name" value="Glycos_transf_2"/>
    <property type="match status" value="1"/>
</dbReference>
<evidence type="ECO:0000313" key="4">
    <source>
        <dbReference type="Proteomes" id="UP000185598"/>
    </source>
</evidence>
<name>A0A1Q8ZZK9_9HYPH</name>
<dbReference type="Gene3D" id="3.90.550.10">
    <property type="entry name" value="Spore Coat Polysaccharide Biosynthesis Protein SpsA, Chain A"/>
    <property type="match status" value="2"/>
</dbReference>
<keyword evidence="4" id="KW-1185">Reference proteome</keyword>
<dbReference type="AlphaFoldDB" id="A0A1Q8ZZK9"/>
<proteinExistence type="predicted"/>
<comment type="caution">
    <text evidence="3">The sequence shown here is derived from an EMBL/GenBank/DDBJ whole genome shotgun (WGS) entry which is preliminary data.</text>
</comment>
<dbReference type="RefSeq" id="WP_075616785.1">
    <property type="nucleotide sequence ID" value="NZ_JACIED010000002.1"/>
</dbReference>
<dbReference type="InterPro" id="IPR029044">
    <property type="entry name" value="Nucleotide-diphossugar_trans"/>
</dbReference>
<dbReference type="PANTHER" id="PTHR43179">
    <property type="entry name" value="RHAMNOSYLTRANSFERASE WBBL"/>
    <property type="match status" value="1"/>
</dbReference>
<dbReference type="SUPFAM" id="SSF53448">
    <property type="entry name" value="Nucleotide-diphospho-sugar transferases"/>
    <property type="match status" value="1"/>
</dbReference>
<keyword evidence="2" id="KW-0808">Transferase</keyword>
<dbReference type="STRING" id="887144.BJF91_04210"/>
<dbReference type="OrthoDB" id="9783791at2"/>